<protein>
    <submittedName>
        <fullName evidence="2">Uncharacterized protein</fullName>
    </submittedName>
</protein>
<name>A0AAW4PN39_9EURY</name>
<evidence type="ECO:0000256" key="1">
    <source>
        <dbReference type="SAM" id="Phobius"/>
    </source>
</evidence>
<reference evidence="2 3" key="1">
    <citation type="submission" date="2021-06" db="EMBL/GenBank/DDBJ databases">
        <title>Halomicroarcula sp. a new haloarchaeum isolated from saline soil.</title>
        <authorList>
            <person name="Duran-Viseras A."/>
            <person name="Sanchez-Porro C."/>
            <person name="Ventosa A."/>
        </authorList>
    </citation>
    <scope>NUCLEOTIDE SEQUENCE [LARGE SCALE GENOMIC DNA]</scope>
    <source>
        <strain evidence="2 3">F13</strain>
    </source>
</reference>
<accession>A0AAW4PN39</accession>
<keyword evidence="3" id="KW-1185">Reference proteome</keyword>
<evidence type="ECO:0000313" key="2">
    <source>
        <dbReference type="EMBL" id="MBX0321965.1"/>
    </source>
</evidence>
<comment type="caution">
    <text evidence="2">The sequence shown here is derived from an EMBL/GenBank/DDBJ whole genome shotgun (WGS) entry which is preliminary data.</text>
</comment>
<dbReference type="RefSeq" id="WP_220616955.1">
    <property type="nucleotide sequence ID" value="NZ_RKLR01000001.1"/>
</dbReference>
<keyword evidence="1" id="KW-0812">Transmembrane</keyword>
<organism evidence="2 3">
    <name type="scientific">Haloarcula rubra</name>
    <dbReference type="NCBI Taxonomy" id="2487747"/>
    <lineage>
        <taxon>Archaea</taxon>
        <taxon>Methanobacteriati</taxon>
        <taxon>Methanobacteriota</taxon>
        <taxon>Stenosarchaea group</taxon>
        <taxon>Halobacteria</taxon>
        <taxon>Halobacteriales</taxon>
        <taxon>Haloarculaceae</taxon>
        <taxon>Haloarcula</taxon>
    </lineage>
</organism>
<sequence>MDRNRQWTALAVAVGALGAVLAFAIEADLGLADGIWYPVVYACVPAVAATAAFAHERPGESPVLVATVGGWLLVTSVLALAGFLVLSLGFPPRTARPPIVALGFVLALYLGYLLVPVAAALAAGRTRGIRAIGALALAPVGQLLVGAVLVVLR</sequence>
<gene>
    <name evidence="2" type="ORF">EGH21_02855</name>
</gene>
<dbReference type="AlphaFoldDB" id="A0AAW4PN39"/>
<feature type="transmembrane region" description="Helical" evidence="1">
    <location>
        <begin position="131"/>
        <end position="152"/>
    </location>
</feature>
<feature type="transmembrane region" description="Helical" evidence="1">
    <location>
        <begin position="63"/>
        <end position="87"/>
    </location>
</feature>
<feature type="transmembrane region" description="Helical" evidence="1">
    <location>
        <begin position="99"/>
        <end position="124"/>
    </location>
</feature>
<feature type="transmembrane region" description="Helical" evidence="1">
    <location>
        <begin position="34"/>
        <end position="54"/>
    </location>
</feature>
<keyword evidence="1" id="KW-1133">Transmembrane helix</keyword>
<proteinExistence type="predicted"/>
<dbReference type="EMBL" id="RKLR01000001">
    <property type="protein sequence ID" value="MBX0321965.1"/>
    <property type="molecule type" value="Genomic_DNA"/>
</dbReference>
<dbReference type="Proteomes" id="UP001430377">
    <property type="component" value="Unassembled WGS sequence"/>
</dbReference>
<keyword evidence="1" id="KW-0472">Membrane</keyword>
<evidence type="ECO:0000313" key="3">
    <source>
        <dbReference type="Proteomes" id="UP001430377"/>
    </source>
</evidence>